<feature type="non-terminal residue" evidence="1">
    <location>
        <position position="136"/>
    </location>
</feature>
<proteinExistence type="predicted"/>
<reference evidence="1" key="1">
    <citation type="journal article" date="2023" name="Insect Mol. Biol.">
        <title>Genome sequencing provides insights into the evolution of gene families encoding plant cell wall-degrading enzymes in longhorned beetles.</title>
        <authorList>
            <person name="Shin N.R."/>
            <person name="Okamura Y."/>
            <person name="Kirsch R."/>
            <person name="Pauchet Y."/>
        </authorList>
    </citation>
    <scope>NUCLEOTIDE SEQUENCE</scope>
    <source>
        <strain evidence="1">MMC_N1</strain>
    </source>
</reference>
<dbReference type="EMBL" id="JAPWTJ010000295">
    <property type="protein sequence ID" value="KAJ8980033.1"/>
    <property type="molecule type" value="Genomic_DNA"/>
</dbReference>
<evidence type="ECO:0000313" key="2">
    <source>
        <dbReference type="Proteomes" id="UP001162164"/>
    </source>
</evidence>
<dbReference type="Proteomes" id="UP001162164">
    <property type="component" value="Unassembled WGS sequence"/>
</dbReference>
<evidence type="ECO:0000313" key="1">
    <source>
        <dbReference type="EMBL" id="KAJ8980033.1"/>
    </source>
</evidence>
<protein>
    <submittedName>
        <fullName evidence="1">Uncharacterized protein</fullName>
    </submittedName>
</protein>
<comment type="caution">
    <text evidence="1">The sequence shown here is derived from an EMBL/GenBank/DDBJ whole genome shotgun (WGS) entry which is preliminary data.</text>
</comment>
<sequence>MKDLEGPIKLVKQLENLKLTIDDKQIQTLLVSFLDKYVISNTTIPLHERRVYVVKYVDLVHYNVLPTECLGYIYKYYYSYNKEFGPIIESSLLSMATAADENILFMVIIYTLTIVYENILNKHGVVDLRTNEVAIS</sequence>
<gene>
    <name evidence="1" type="ORF">NQ317_019721</name>
</gene>
<accession>A0ABQ9JR22</accession>
<keyword evidence="2" id="KW-1185">Reference proteome</keyword>
<name>A0ABQ9JR22_9CUCU</name>
<organism evidence="1 2">
    <name type="scientific">Molorchus minor</name>
    <dbReference type="NCBI Taxonomy" id="1323400"/>
    <lineage>
        <taxon>Eukaryota</taxon>
        <taxon>Metazoa</taxon>
        <taxon>Ecdysozoa</taxon>
        <taxon>Arthropoda</taxon>
        <taxon>Hexapoda</taxon>
        <taxon>Insecta</taxon>
        <taxon>Pterygota</taxon>
        <taxon>Neoptera</taxon>
        <taxon>Endopterygota</taxon>
        <taxon>Coleoptera</taxon>
        <taxon>Polyphaga</taxon>
        <taxon>Cucujiformia</taxon>
        <taxon>Chrysomeloidea</taxon>
        <taxon>Cerambycidae</taxon>
        <taxon>Lamiinae</taxon>
        <taxon>Monochamini</taxon>
        <taxon>Molorchus</taxon>
    </lineage>
</organism>